<organism evidence="1 2">
    <name type="scientific">Clostridium boliviensis</name>
    <dbReference type="NCBI Taxonomy" id="318465"/>
    <lineage>
        <taxon>Bacteria</taxon>
        <taxon>Bacillati</taxon>
        <taxon>Bacillota</taxon>
        <taxon>Clostridia</taxon>
        <taxon>Eubacteriales</taxon>
        <taxon>Clostridiaceae</taxon>
        <taxon>Clostridium</taxon>
    </lineage>
</organism>
<dbReference type="Proteomes" id="UP001276854">
    <property type="component" value="Unassembled WGS sequence"/>
</dbReference>
<proteinExistence type="predicted"/>
<evidence type="ECO:0000313" key="2">
    <source>
        <dbReference type="Proteomes" id="UP001276854"/>
    </source>
</evidence>
<name>A0ABU4GRK5_9CLOT</name>
<sequence>MVQHVKNIVRIAILLVGIVLRKKVLELNEFIEEKLSQTGII</sequence>
<evidence type="ECO:0000313" key="1">
    <source>
        <dbReference type="EMBL" id="MDW2800261.1"/>
    </source>
</evidence>
<accession>A0ABU4GRK5</accession>
<gene>
    <name evidence="1" type="ORF">RZO55_22065</name>
</gene>
<dbReference type="EMBL" id="JAWONS010000324">
    <property type="protein sequence ID" value="MDW2800261.1"/>
    <property type="molecule type" value="Genomic_DNA"/>
</dbReference>
<reference evidence="1 2" key="1">
    <citation type="submission" date="2023-10" db="EMBL/GenBank/DDBJ databases">
        <title>A novel Glycoside Hydrolase 43-Like Enzyme from Clostrdium boliviensis is an Endo-xylanase, and a Candidate for Xylooligosaccharides Production from Different Xylan Substrates.</title>
        <authorList>
            <person name="Alvarez M.T."/>
            <person name="Rocabado-Villegas L.R."/>
            <person name="Salas-Veizaga D.M."/>
            <person name="Linares-Pasten J.A."/>
            <person name="Gudmundsdottir E.E."/>
            <person name="Hreggvidsson G.O."/>
            <person name="Adlercreutz P."/>
            <person name="Nordberg Karlsson E."/>
        </authorList>
    </citation>
    <scope>NUCLEOTIDE SEQUENCE [LARGE SCALE GENOMIC DNA]</scope>
    <source>
        <strain evidence="1 2">E-1</strain>
    </source>
</reference>
<keyword evidence="2" id="KW-1185">Reference proteome</keyword>
<comment type="caution">
    <text evidence="1">The sequence shown here is derived from an EMBL/GenBank/DDBJ whole genome shotgun (WGS) entry which is preliminary data.</text>
</comment>
<dbReference type="RefSeq" id="WP_318066441.1">
    <property type="nucleotide sequence ID" value="NZ_JAWONS010000324.1"/>
</dbReference>
<protein>
    <submittedName>
        <fullName evidence="1">Uncharacterized protein</fullName>
    </submittedName>
</protein>